<feature type="signal peptide" evidence="1">
    <location>
        <begin position="1"/>
        <end position="24"/>
    </location>
</feature>
<proteinExistence type="predicted"/>
<reference evidence="2 3" key="1">
    <citation type="submission" date="2020-10" db="EMBL/GenBank/DDBJ databases">
        <title>Ramlibacter sp. HM2 16S ribosomal RNA gene Genome sequencing and assembly.</title>
        <authorList>
            <person name="Kang M."/>
        </authorList>
    </citation>
    <scope>NUCLEOTIDE SEQUENCE [LARGE SCALE GENOMIC DNA]</scope>
    <source>
        <strain evidence="2 3">HM2</strain>
    </source>
</reference>
<feature type="chain" id="PRO_5047288776" evidence="1">
    <location>
        <begin position="25"/>
        <end position="231"/>
    </location>
</feature>
<dbReference type="InterPro" id="IPR025245">
    <property type="entry name" value="DUF4197"/>
</dbReference>
<evidence type="ECO:0000313" key="2">
    <source>
        <dbReference type="EMBL" id="MBE7367347.1"/>
    </source>
</evidence>
<comment type="caution">
    <text evidence="2">The sequence shown here is derived from an EMBL/GenBank/DDBJ whole genome shotgun (WGS) entry which is preliminary data.</text>
</comment>
<accession>A0ABR9S1E3</accession>
<dbReference type="Pfam" id="PF13852">
    <property type="entry name" value="DUF4197"/>
    <property type="match status" value="1"/>
</dbReference>
<protein>
    <submittedName>
        <fullName evidence="2">DUF4197 domain-containing protein</fullName>
    </submittedName>
</protein>
<gene>
    <name evidence="2" type="ORF">IM787_07215</name>
</gene>
<keyword evidence="3" id="KW-1185">Reference proteome</keyword>
<dbReference type="Proteomes" id="UP000806285">
    <property type="component" value="Unassembled WGS sequence"/>
</dbReference>
<evidence type="ECO:0000256" key="1">
    <source>
        <dbReference type="SAM" id="SignalP"/>
    </source>
</evidence>
<dbReference type="EMBL" id="JADDIV010000002">
    <property type="protein sequence ID" value="MBE7367347.1"/>
    <property type="molecule type" value="Genomic_DNA"/>
</dbReference>
<sequence length="231" mass="24865">MQRRRFASALPMFVLAPLAAPASAQGLAGISDVDASRGLKTALETGAMAAVRLLGRPDGFLGNPQVRIPLPGYLKDAAKILSAIGRRREVEELETAMNRAAENAVPMAKKLLADAVRTMTVQDAKQILTGGETSVTTFFADRTRQPLSASFLPVVRQATAKVQLAEKADQLAKKAQAFGLVRMEDPSIDHYVTRKALDALYLVIGEEERKIRRDPVGTGSALLGRVFGALR</sequence>
<keyword evidence="1" id="KW-0732">Signal</keyword>
<organism evidence="2 3">
    <name type="scientific">Ramlibacter pallidus</name>
    <dbReference type="NCBI Taxonomy" id="2780087"/>
    <lineage>
        <taxon>Bacteria</taxon>
        <taxon>Pseudomonadati</taxon>
        <taxon>Pseudomonadota</taxon>
        <taxon>Betaproteobacteria</taxon>
        <taxon>Burkholderiales</taxon>
        <taxon>Comamonadaceae</taxon>
        <taxon>Ramlibacter</taxon>
    </lineage>
</organism>
<dbReference type="RefSeq" id="WP_193675961.1">
    <property type="nucleotide sequence ID" value="NZ_JADDIV010000002.1"/>
</dbReference>
<name>A0ABR9S1E3_9BURK</name>
<evidence type="ECO:0000313" key="3">
    <source>
        <dbReference type="Proteomes" id="UP000806285"/>
    </source>
</evidence>